<dbReference type="InterPro" id="IPR004017">
    <property type="entry name" value="Cys_rich_dom"/>
</dbReference>
<evidence type="ECO:0000256" key="6">
    <source>
        <dbReference type="PIRNR" id="PIRNR000139"/>
    </source>
</evidence>
<dbReference type="Gene3D" id="1.10.1060.10">
    <property type="entry name" value="Alpha-helical ferredoxin"/>
    <property type="match status" value="1"/>
</dbReference>
<feature type="region of interest" description="Disordered" evidence="7">
    <location>
        <begin position="1"/>
        <end position="29"/>
    </location>
</feature>
<evidence type="ECO:0000256" key="1">
    <source>
        <dbReference type="ARBA" id="ARBA00022485"/>
    </source>
</evidence>
<dbReference type="AlphaFoldDB" id="A0A7W7V719"/>
<dbReference type="InterPro" id="IPR012257">
    <property type="entry name" value="Glc_ox_4Fe-4S"/>
</dbReference>
<dbReference type="Proteomes" id="UP000519004">
    <property type="component" value="Unassembled WGS sequence"/>
</dbReference>
<evidence type="ECO:0000313" key="9">
    <source>
        <dbReference type="EMBL" id="MBB5014442.1"/>
    </source>
</evidence>
<evidence type="ECO:0000256" key="3">
    <source>
        <dbReference type="ARBA" id="ARBA00022737"/>
    </source>
</evidence>
<dbReference type="EMBL" id="JACHHX010000002">
    <property type="protein sequence ID" value="MBB5014442.1"/>
    <property type="molecule type" value="Genomic_DNA"/>
</dbReference>
<comment type="catalytic activity">
    <reaction evidence="6">
        <text>(R)-lactate + A = pyruvate + AH2</text>
        <dbReference type="Rhea" id="RHEA:15089"/>
        <dbReference type="ChEBI" id="CHEBI:13193"/>
        <dbReference type="ChEBI" id="CHEBI:15361"/>
        <dbReference type="ChEBI" id="CHEBI:16004"/>
        <dbReference type="ChEBI" id="CHEBI:17499"/>
    </reaction>
</comment>
<dbReference type="RefSeq" id="WP_183947031.1">
    <property type="nucleotide sequence ID" value="NZ_JACHHX010000002.1"/>
</dbReference>
<keyword evidence="4 6" id="KW-0408">Iron</keyword>
<dbReference type="Pfam" id="PF02754">
    <property type="entry name" value="CCG"/>
    <property type="match status" value="2"/>
</dbReference>
<feature type="domain" description="4Fe-4S ferredoxin-type" evidence="8">
    <location>
        <begin position="81"/>
        <end position="112"/>
    </location>
</feature>
<evidence type="ECO:0000259" key="8">
    <source>
        <dbReference type="PROSITE" id="PS51379"/>
    </source>
</evidence>
<dbReference type="InterPro" id="IPR009051">
    <property type="entry name" value="Helical_ferredxn"/>
</dbReference>
<keyword evidence="6" id="KW-0249">Electron transport</keyword>
<dbReference type="PROSITE" id="PS00198">
    <property type="entry name" value="4FE4S_FER_1"/>
    <property type="match status" value="2"/>
</dbReference>
<sequence length="395" mass="42256">MITRSRKRRKPAGRRASIGWMAPTPAPSDAPDPLTALADRCVQCGLCLPHCPTYRLDRCEAESPRGRIALARGLATGWLPPSPAGDAHLDHCLGCRRCEAVCPAGVRYGELLVETRRRQRLRRRPGLRRRLAEWLTARPALLDRGLGFYRILAPLLPARLRPLPRPPATRPRPAGPARVAVFTGCVARRYEAPVQAALARLCAALDTAIAWPEGQTCCGALHAHAGDTDTAQRLAATNRAAFAGAQAVLTCASGCHAAVAASLPEGTRALDALDFLQAQVDRLHLRPLPLRIALHLPCTQRSVVGSDRALRALLARIPALEVVELPDTGCCGAAGIHMFDEPMRAARLRQPLLDALAASGAATLVSANIGCRLHLADAAGIRTIHPLELLADALP</sequence>
<dbReference type="PROSITE" id="PS51379">
    <property type="entry name" value="4FE4S_FER_2"/>
    <property type="match status" value="2"/>
</dbReference>
<name>A0A7W7V719_9GAMM</name>
<feature type="domain" description="4Fe-4S ferredoxin-type" evidence="8">
    <location>
        <begin position="32"/>
        <end position="61"/>
    </location>
</feature>
<dbReference type="Pfam" id="PF13183">
    <property type="entry name" value="Fer4_8"/>
    <property type="match status" value="1"/>
</dbReference>
<evidence type="ECO:0000256" key="4">
    <source>
        <dbReference type="ARBA" id="ARBA00023004"/>
    </source>
</evidence>
<keyword evidence="10" id="KW-1185">Reference proteome</keyword>
<evidence type="ECO:0000313" key="10">
    <source>
        <dbReference type="Proteomes" id="UP000519004"/>
    </source>
</evidence>
<dbReference type="InterPro" id="IPR017900">
    <property type="entry name" value="4Fe4S_Fe_S_CS"/>
</dbReference>
<proteinExistence type="predicted"/>
<dbReference type="PANTHER" id="PTHR32479">
    <property type="entry name" value="GLYCOLATE OXIDASE IRON-SULFUR SUBUNIT"/>
    <property type="match status" value="1"/>
</dbReference>
<evidence type="ECO:0000256" key="5">
    <source>
        <dbReference type="ARBA" id="ARBA00023014"/>
    </source>
</evidence>
<dbReference type="SUPFAM" id="SSF46548">
    <property type="entry name" value="alpha-helical ferredoxin"/>
    <property type="match status" value="1"/>
</dbReference>
<keyword evidence="6" id="KW-0813">Transport</keyword>
<dbReference type="EC" id="1.1.99.14" evidence="6"/>
<reference evidence="9 10" key="1">
    <citation type="submission" date="2020-08" db="EMBL/GenBank/DDBJ databases">
        <title>Genomic Encyclopedia of Type Strains, Phase IV (KMG-IV): sequencing the most valuable type-strain genomes for metagenomic binning, comparative biology and taxonomic classification.</title>
        <authorList>
            <person name="Goeker M."/>
        </authorList>
    </citation>
    <scope>NUCLEOTIDE SEQUENCE [LARGE SCALE GENOMIC DNA]</scope>
    <source>
        <strain evidence="9 10">DSM 25897</strain>
    </source>
</reference>
<accession>A0A7W7V719</accession>
<keyword evidence="3" id="KW-0677">Repeat</keyword>
<evidence type="ECO:0000256" key="2">
    <source>
        <dbReference type="ARBA" id="ARBA00022723"/>
    </source>
</evidence>
<comment type="caution">
    <text evidence="9">The sequence shown here is derived from an EMBL/GenBank/DDBJ whole genome shotgun (WGS) entry which is preliminary data.</text>
</comment>
<keyword evidence="1 6" id="KW-0004">4Fe-4S</keyword>
<dbReference type="GO" id="GO:0046872">
    <property type="term" value="F:metal ion binding"/>
    <property type="evidence" value="ECO:0007669"/>
    <property type="project" value="UniProtKB-UniRule"/>
</dbReference>
<comment type="function">
    <text evidence="6">Component of a complex that catalyzes the oxidation of glycolate to glyoxylate.</text>
</comment>
<comment type="cofactor">
    <cofactor evidence="6">
        <name>[4Fe-4S] cluster</name>
        <dbReference type="ChEBI" id="CHEBI:49883"/>
    </cofactor>
    <text evidence="6">Binds 2 [4Fe-4S] clusters.</text>
</comment>
<protein>
    <recommendedName>
        <fullName evidence="6">Glycolate oxidase iron-sulfur subunit</fullName>
        <ecNumber evidence="6">1.1.99.14</ecNumber>
    </recommendedName>
</protein>
<organism evidence="9 10">
    <name type="scientific">Rehaibacterium terrae</name>
    <dbReference type="NCBI Taxonomy" id="1341696"/>
    <lineage>
        <taxon>Bacteria</taxon>
        <taxon>Pseudomonadati</taxon>
        <taxon>Pseudomonadota</taxon>
        <taxon>Gammaproteobacteria</taxon>
        <taxon>Lysobacterales</taxon>
        <taxon>Lysobacteraceae</taxon>
        <taxon>Rehaibacterium</taxon>
    </lineage>
</organism>
<dbReference type="PIRSF" id="PIRSF000139">
    <property type="entry name" value="Glc_ox_4Fe-4S"/>
    <property type="match status" value="1"/>
</dbReference>
<dbReference type="GO" id="GO:0019154">
    <property type="term" value="F:glycolate dehydrogenase activity"/>
    <property type="evidence" value="ECO:0007669"/>
    <property type="project" value="UniProtKB-EC"/>
</dbReference>
<dbReference type="InterPro" id="IPR017896">
    <property type="entry name" value="4Fe4S_Fe-S-bd"/>
</dbReference>
<feature type="compositionally biased region" description="Basic residues" evidence="7">
    <location>
        <begin position="1"/>
        <end position="13"/>
    </location>
</feature>
<dbReference type="GO" id="GO:0051539">
    <property type="term" value="F:4 iron, 4 sulfur cluster binding"/>
    <property type="evidence" value="ECO:0007669"/>
    <property type="project" value="UniProtKB-UniRule"/>
</dbReference>
<comment type="catalytic activity">
    <reaction evidence="6">
        <text>glycolate + A = glyoxylate + AH2</text>
        <dbReference type="Rhea" id="RHEA:21264"/>
        <dbReference type="ChEBI" id="CHEBI:13193"/>
        <dbReference type="ChEBI" id="CHEBI:17499"/>
        <dbReference type="ChEBI" id="CHEBI:29805"/>
        <dbReference type="ChEBI" id="CHEBI:36655"/>
        <dbReference type="EC" id="1.1.99.14"/>
    </reaction>
</comment>
<keyword evidence="2 6" id="KW-0479">Metal-binding</keyword>
<keyword evidence="5 6" id="KW-0411">Iron-sulfur</keyword>
<gene>
    <name evidence="9" type="ORF">HNQ58_000316</name>
</gene>
<evidence type="ECO:0000256" key="7">
    <source>
        <dbReference type="SAM" id="MobiDB-lite"/>
    </source>
</evidence>